<dbReference type="PROSITE" id="PS50103">
    <property type="entry name" value="ZF_C3H1"/>
    <property type="match status" value="4"/>
</dbReference>
<evidence type="ECO:0000259" key="6">
    <source>
        <dbReference type="PROSITE" id="PS50103"/>
    </source>
</evidence>
<comment type="caution">
    <text evidence="7">The sequence shown here is derived from an EMBL/GenBank/DDBJ whole genome shotgun (WGS) entry which is preliminary data.</text>
</comment>
<evidence type="ECO:0000256" key="5">
    <source>
        <dbReference type="SAM" id="MobiDB-lite"/>
    </source>
</evidence>
<dbReference type="SUPFAM" id="SSF90229">
    <property type="entry name" value="CCCH zinc finger"/>
    <property type="match status" value="1"/>
</dbReference>
<feature type="domain" description="C3H1-type" evidence="6">
    <location>
        <begin position="143"/>
        <end position="169"/>
    </location>
</feature>
<feature type="zinc finger region" description="C3H1-type" evidence="4">
    <location>
        <begin position="7"/>
        <end position="33"/>
    </location>
</feature>
<proteinExistence type="predicted"/>
<feature type="domain" description="C3H1-type" evidence="6">
    <location>
        <begin position="93"/>
        <end position="121"/>
    </location>
</feature>
<organism evidence="7 8">
    <name type="scientific">Tetrapyrgos nigripes</name>
    <dbReference type="NCBI Taxonomy" id="182062"/>
    <lineage>
        <taxon>Eukaryota</taxon>
        <taxon>Fungi</taxon>
        <taxon>Dikarya</taxon>
        <taxon>Basidiomycota</taxon>
        <taxon>Agaricomycotina</taxon>
        <taxon>Agaricomycetes</taxon>
        <taxon>Agaricomycetidae</taxon>
        <taxon>Agaricales</taxon>
        <taxon>Marasmiineae</taxon>
        <taxon>Marasmiaceae</taxon>
        <taxon>Tetrapyrgos</taxon>
    </lineage>
</organism>
<dbReference type="GO" id="GO:0008270">
    <property type="term" value="F:zinc ion binding"/>
    <property type="evidence" value="ECO:0007669"/>
    <property type="project" value="UniProtKB-KW"/>
</dbReference>
<feature type="compositionally biased region" description="Polar residues" evidence="5">
    <location>
        <begin position="405"/>
        <end position="417"/>
    </location>
</feature>
<evidence type="ECO:0000256" key="2">
    <source>
        <dbReference type="ARBA" id="ARBA00022771"/>
    </source>
</evidence>
<reference evidence="7 8" key="1">
    <citation type="journal article" date="2020" name="ISME J.">
        <title>Uncovering the hidden diversity of litter-decomposition mechanisms in mushroom-forming fungi.</title>
        <authorList>
            <person name="Floudas D."/>
            <person name="Bentzer J."/>
            <person name="Ahren D."/>
            <person name="Johansson T."/>
            <person name="Persson P."/>
            <person name="Tunlid A."/>
        </authorList>
    </citation>
    <scope>NUCLEOTIDE SEQUENCE [LARGE SCALE GENOMIC DNA]</scope>
    <source>
        <strain evidence="7 8">CBS 291.85</strain>
    </source>
</reference>
<protein>
    <recommendedName>
        <fullName evidence="6">C3H1-type domain-containing protein</fullName>
    </recommendedName>
</protein>
<dbReference type="OrthoDB" id="410307at2759"/>
<keyword evidence="2 4" id="KW-0863">Zinc-finger</keyword>
<feature type="region of interest" description="Disordered" evidence="5">
    <location>
        <begin position="369"/>
        <end position="469"/>
    </location>
</feature>
<dbReference type="Pfam" id="PF14608">
    <property type="entry name" value="zf-CCCH_2"/>
    <property type="match status" value="3"/>
</dbReference>
<feature type="domain" description="C3H1-type" evidence="6">
    <location>
        <begin position="7"/>
        <end position="33"/>
    </location>
</feature>
<evidence type="ECO:0000313" key="8">
    <source>
        <dbReference type="Proteomes" id="UP000559256"/>
    </source>
</evidence>
<evidence type="ECO:0000256" key="1">
    <source>
        <dbReference type="ARBA" id="ARBA00022723"/>
    </source>
</evidence>
<evidence type="ECO:0000313" key="7">
    <source>
        <dbReference type="EMBL" id="KAF5339040.1"/>
    </source>
</evidence>
<dbReference type="SMART" id="SM00356">
    <property type="entry name" value="ZnF_C3H1"/>
    <property type="match status" value="3"/>
</dbReference>
<evidence type="ECO:0000256" key="3">
    <source>
        <dbReference type="ARBA" id="ARBA00022833"/>
    </source>
</evidence>
<name>A0A8H5FJ29_9AGAR</name>
<keyword evidence="3 4" id="KW-0862">Zinc</keyword>
<feature type="zinc finger region" description="C3H1-type" evidence="4">
    <location>
        <begin position="93"/>
        <end position="121"/>
    </location>
</feature>
<dbReference type="EMBL" id="JAACJM010000189">
    <property type="protein sequence ID" value="KAF5339040.1"/>
    <property type="molecule type" value="Genomic_DNA"/>
</dbReference>
<gene>
    <name evidence="7" type="ORF">D9758_014115</name>
</gene>
<feature type="domain" description="C3H1-type" evidence="6">
    <location>
        <begin position="173"/>
        <end position="198"/>
    </location>
</feature>
<feature type="compositionally biased region" description="Low complexity" evidence="5">
    <location>
        <begin position="216"/>
        <end position="230"/>
    </location>
</feature>
<evidence type="ECO:0000256" key="4">
    <source>
        <dbReference type="PROSITE-ProRule" id="PRU00723"/>
    </source>
</evidence>
<sequence length="500" mass="54689">MDFLETDAQAPPCWDFMRGKCQHKNCKFTHPAGIFFSPHNRSDPFPPPEPVPVDIILAEEARKDGAYLETWSQRPDKIPPTIVPPAVFYKPIAWKTAPCRHFIRTGFCPMGNECNFIHDLQLLEAAQGGKSPAKLKPDAPQSGPTMSHCWAYVQGKCHNPSCKYLHPGSIEPYKKHTPCVAWPLCSYGQNCEFKHPEPLGTQRSLSSIPPPPASSQPPTQSSAPASTSSISPLSLPQPIYTAVPPLSPVQPIYYAPSSGGSYSSGPVPVSPINQPLYSSVEINGTTYYPPGPSPFSPIFASPTPPFLAPGPPNTFTPVSISPTTPITPFFNMNSNAPTAPAPAPYTHAVIHPHHPSLQIPQHAYPPVVPGPPPSIQHPSQTAESWHNPHPPLPRQIEPPNALGLRTTSAPFFASPNSRPMDHHYKPPPTARSPSSRRKYQARGVDPVKTVSKKQDITMHAHSKSTSIHHDEVYRADPRRRIGHTRRISVQVKNRGDFGGE</sequence>
<feature type="zinc finger region" description="C3H1-type" evidence="4">
    <location>
        <begin position="173"/>
        <end position="198"/>
    </location>
</feature>
<accession>A0A8H5FJ29</accession>
<dbReference type="Gene3D" id="3.30.1370.210">
    <property type="match status" value="2"/>
</dbReference>
<dbReference type="AlphaFoldDB" id="A0A8H5FJ29"/>
<dbReference type="InterPro" id="IPR036855">
    <property type="entry name" value="Znf_CCCH_sf"/>
</dbReference>
<dbReference type="InterPro" id="IPR000571">
    <property type="entry name" value="Znf_CCCH"/>
</dbReference>
<dbReference type="Pfam" id="PF00642">
    <property type="entry name" value="zf-CCCH"/>
    <property type="match status" value="1"/>
</dbReference>
<feature type="zinc finger region" description="C3H1-type" evidence="4">
    <location>
        <begin position="143"/>
        <end position="169"/>
    </location>
</feature>
<dbReference type="Proteomes" id="UP000559256">
    <property type="component" value="Unassembled WGS sequence"/>
</dbReference>
<feature type="region of interest" description="Disordered" evidence="5">
    <location>
        <begin position="198"/>
        <end position="230"/>
    </location>
</feature>
<keyword evidence="8" id="KW-1185">Reference proteome</keyword>
<keyword evidence="1 4" id="KW-0479">Metal-binding</keyword>